<protein>
    <submittedName>
        <fullName evidence="1">Uncharacterized protein</fullName>
    </submittedName>
</protein>
<dbReference type="AlphaFoldDB" id="A0A8A3P5M3"/>
<gene>
    <name evidence="1" type="ORF">DSL72_001211</name>
</gene>
<accession>A0A8A3P5M3</accession>
<reference evidence="1" key="1">
    <citation type="submission" date="2020-10" db="EMBL/GenBank/DDBJ databases">
        <title>Genome Sequence of Monilinia vaccinii-corymbosi Sheds Light on Mummy Berry Disease Infection of Blueberry and Mating Type.</title>
        <authorList>
            <person name="Yow A.G."/>
            <person name="Zhang Y."/>
            <person name="Bansal K."/>
            <person name="Eacker S.M."/>
            <person name="Sullivan S."/>
            <person name="Liachko I."/>
            <person name="Cubeta M.A."/>
            <person name="Rollins J.A."/>
            <person name="Ashrafi H."/>
        </authorList>
    </citation>
    <scope>NUCLEOTIDE SEQUENCE</scope>
    <source>
        <strain evidence="1">RL-1</strain>
    </source>
</reference>
<dbReference type="Proteomes" id="UP000672032">
    <property type="component" value="Chromosome 2"/>
</dbReference>
<organism evidence="1 2">
    <name type="scientific">Monilinia vaccinii-corymbosi</name>
    <dbReference type="NCBI Taxonomy" id="61207"/>
    <lineage>
        <taxon>Eukaryota</taxon>
        <taxon>Fungi</taxon>
        <taxon>Dikarya</taxon>
        <taxon>Ascomycota</taxon>
        <taxon>Pezizomycotina</taxon>
        <taxon>Leotiomycetes</taxon>
        <taxon>Helotiales</taxon>
        <taxon>Sclerotiniaceae</taxon>
        <taxon>Monilinia</taxon>
    </lineage>
</organism>
<name>A0A8A3P5M3_9HELO</name>
<proteinExistence type="predicted"/>
<keyword evidence="2" id="KW-1185">Reference proteome</keyword>
<dbReference type="EMBL" id="CP063406">
    <property type="protein sequence ID" value="QSZ31644.1"/>
    <property type="molecule type" value="Genomic_DNA"/>
</dbReference>
<evidence type="ECO:0000313" key="1">
    <source>
        <dbReference type="EMBL" id="QSZ31644.1"/>
    </source>
</evidence>
<evidence type="ECO:0000313" key="2">
    <source>
        <dbReference type="Proteomes" id="UP000672032"/>
    </source>
</evidence>
<sequence>MPGLGDTSEMAPNGAGIRDRKSDVGRIAYYIPSTAVGNFRRSGHIPVAHTAERS</sequence>